<dbReference type="InterPro" id="IPR042189">
    <property type="entry name" value="RNA_pol_sigma_70_r1_1_sf"/>
</dbReference>
<evidence type="ECO:0000313" key="2">
    <source>
        <dbReference type="EMBL" id="BDG06628.1"/>
    </source>
</evidence>
<proteinExistence type="predicted"/>
<protein>
    <recommendedName>
        <fullName evidence="1">RNA polymerase sigma factor 70 region 1.1 domain-containing protein</fullName>
    </recommendedName>
</protein>
<evidence type="ECO:0000313" key="3">
    <source>
        <dbReference type="Proteomes" id="UP001162891"/>
    </source>
</evidence>
<sequence length="78" mass="8537">MRHGSESHEARKALFQLGIRRGHLTVAEIDHALPSGSLSPAERWLLFYSLRAAGVEIRDDRGASLDELPGEPPAPDHA</sequence>
<keyword evidence="3" id="KW-1185">Reference proteome</keyword>
<dbReference type="InterPro" id="IPR007127">
    <property type="entry name" value="RNA_pol_sigma_70_r1_1"/>
</dbReference>
<dbReference type="RefSeq" id="WP_248357058.1">
    <property type="nucleotide sequence ID" value="NZ_AP025591.1"/>
</dbReference>
<feature type="domain" description="RNA polymerase sigma factor 70 region 1.1" evidence="1">
    <location>
        <begin position="8"/>
        <end position="62"/>
    </location>
</feature>
<dbReference type="Pfam" id="PF03979">
    <property type="entry name" value="Sigma70_r1_1"/>
    <property type="match status" value="1"/>
</dbReference>
<reference evidence="3" key="1">
    <citation type="journal article" date="2022" name="Int. J. Syst. Evol. Microbiol.">
        <title>Anaeromyxobacter oryzae sp. nov., Anaeromyxobacter diazotrophicus sp. nov. and Anaeromyxobacter paludicola sp. nov., isolated from paddy soils.</title>
        <authorList>
            <person name="Itoh H."/>
            <person name="Xu Z."/>
            <person name="Mise K."/>
            <person name="Masuda Y."/>
            <person name="Ushijima N."/>
            <person name="Hayakawa C."/>
            <person name="Shiratori Y."/>
            <person name="Senoo K."/>
        </authorList>
    </citation>
    <scope>NUCLEOTIDE SEQUENCE [LARGE SCALE GENOMIC DNA]</scope>
    <source>
        <strain evidence="3">Red232</strain>
    </source>
</reference>
<dbReference type="EMBL" id="AP025591">
    <property type="protein sequence ID" value="BDG06628.1"/>
    <property type="molecule type" value="Genomic_DNA"/>
</dbReference>
<gene>
    <name evidence="2" type="ORF">AMOR_56240</name>
</gene>
<dbReference type="Gene3D" id="1.10.220.120">
    <property type="entry name" value="Sigma-70 factor, region 1.1"/>
    <property type="match status" value="1"/>
</dbReference>
<organism evidence="2 3">
    <name type="scientific">Anaeromyxobacter oryzae</name>
    <dbReference type="NCBI Taxonomy" id="2918170"/>
    <lineage>
        <taxon>Bacteria</taxon>
        <taxon>Pseudomonadati</taxon>
        <taxon>Myxococcota</taxon>
        <taxon>Myxococcia</taxon>
        <taxon>Myxococcales</taxon>
        <taxon>Cystobacterineae</taxon>
        <taxon>Anaeromyxobacteraceae</taxon>
        <taxon>Anaeromyxobacter</taxon>
    </lineage>
</organism>
<name>A0ABN6N454_9BACT</name>
<accession>A0ABN6N454</accession>
<dbReference type="Proteomes" id="UP001162891">
    <property type="component" value="Chromosome"/>
</dbReference>
<evidence type="ECO:0000259" key="1">
    <source>
        <dbReference type="Pfam" id="PF03979"/>
    </source>
</evidence>